<feature type="transmembrane region" description="Helical" evidence="7">
    <location>
        <begin position="165"/>
        <end position="185"/>
    </location>
</feature>
<feature type="transmembrane region" description="Helical" evidence="7">
    <location>
        <begin position="296"/>
        <end position="323"/>
    </location>
</feature>
<feature type="transmembrane region" description="Helical" evidence="7">
    <location>
        <begin position="436"/>
        <end position="454"/>
    </location>
</feature>
<dbReference type="GO" id="GO:0055075">
    <property type="term" value="P:potassium ion homeostasis"/>
    <property type="evidence" value="ECO:0007669"/>
    <property type="project" value="TreeGrafter"/>
</dbReference>
<dbReference type="Proteomes" id="UP000717585">
    <property type="component" value="Unassembled WGS sequence"/>
</dbReference>
<keyword evidence="5 7" id="KW-1133">Transmembrane helix</keyword>
<dbReference type="OrthoDB" id="2020542at2759"/>
<comment type="subcellular location">
    <subcellularLocation>
        <location evidence="1">Membrane</location>
        <topology evidence="1">Multi-pass membrane protein</topology>
    </subcellularLocation>
</comment>
<evidence type="ECO:0000259" key="8">
    <source>
        <dbReference type="Pfam" id="PF00324"/>
    </source>
</evidence>
<dbReference type="Pfam" id="PF00324">
    <property type="entry name" value="AA_permease"/>
    <property type="match status" value="1"/>
</dbReference>
<dbReference type="GO" id="GO:0006884">
    <property type="term" value="P:cell volume homeostasis"/>
    <property type="evidence" value="ECO:0007669"/>
    <property type="project" value="TreeGrafter"/>
</dbReference>
<dbReference type="InterPro" id="IPR004842">
    <property type="entry name" value="SLC12A_fam"/>
</dbReference>
<feature type="transmembrane region" description="Helical" evidence="7">
    <location>
        <begin position="20"/>
        <end position="42"/>
    </location>
</feature>
<dbReference type="AlphaFoldDB" id="A0A8J6APU4"/>
<evidence type="ECO:0000313" key="9">
    <source>
        <dbReference type="EMBL" id="KAG9389998.1"/>
    </source>
</evidence>
<dbReference type="GO" id="GO:0015379">
    <property type="term" value="F:potassium:chloride symporter activity"/>
    <property type="evidence" value="ECO:0007669"/>
    <property type="project" value="TreeGrafter"/>
</dbReference>
<keyword evidence="3" id="KW-0813">Transport</keyword>
<dbReference type="EMBL" id="JAHDYR010000067">
    <property type="protein sequence ID" value="KAG9389998.1"/>
    <property type="molecule type" value="Genomic_DNA"/>
</dbReference>
<feature type="transmembrane region" description="Helical" evidence="7">
    <location>
        <begin position="254"/>
        <end position="276"/>
    </location>
</feature>
<dbReference type="Gene3D" id="1.20.1740.10">
    <property type="entry name" value="Amino acid/polyamine transporter I"/>
    <property type="match status" value="1"/>
</dbReference>
<comment type="similarity">
    <text evidence="2">Belongs to the SLC12A transporter family.</text>
</comment>
<dbReference type="GO" id="GO:0055064">
    <property type="term" value="P:chloride ion homeostasis"/>
    <property type="evidence" value="ECO:0007669"/>
    <property type="project" value="TreeGrafter"/>
</dbReference>
<evidence type="ECO:0000256" key="4">
    <source>
        <dbReference type="ARBA" id="ARBA00022692"/>
    </source>
</evidence>
<accession>A0A8J6APU4</accession>
<protein>
    <submittedName>
        <fullName evidence="9">Amino acid permease</fullName>
    </submittedName>
</protein>
<keyword evidence="6 7" id="KW-0472">Membrane</keyword>
<feature type="transmembrane region" description="Helical" evidence="7">
    <location>
        <begin position="519"/>
        <end position="539"/>
    </location>
</feature>
<proteinExistence type="inferred from homology"/>
<keyword evidence="4 7" id="KW-0812">Transmembrane</keyword>
<evidence type="ECO:0000256" key="7">
    <source>
        <dbReference type="SAM" id="Phobius"/>
    </source>
</evidence>
<feature type="transmembrane region" description="Helical" evidence="7">
    <location>
        <begin position="384"/>
        <end position="404"/>
    </location>
</feature>
<feature type="transmembrane region" description="Helical" evidence="7">
    <location>
        <begin position="356"/>
        <end position="377"/>
    </location>
</feature>
<organism evidence="9 10">
    <name type="scientific">Carpediemonas membranifera</name>
    <dbReference type="NCBI Taxonomy" id="201153"/>
    <lineage>
        <taxon>Eukaryota</taxon>
        <taxon>Metamonada</taxon>
        <taxon>Carpediemonas-like organisms</taxon>
        <taxon>Carpediemonas</taxon>
    </lineage>
</organism>
<evidence type="ECO:0000256" key="6">
    <source>
        <dbReference type="ARBA" id="ARBA00023136"/>
    </source>
</evidence>
<feature type="transmembrane region" description="Helical" evidence="7">
    <location>
        <begin position="139"/>
        <end position="159"/>
    </location>
</feature>
<evidence type="ECO:0000256" key="1">
    <source>
        <dbReference type="ARBA" id="ARBA00004141"/>
    </source>
</evidence>
<sequence length="871" mass="95577">MALLPVRSEADSGKGTLGTFFGVYVPVVLSILSVILFLRFGWVLGQTGLVEGMFMILVACLMTFFTILSISAIATNGRIKGGGCYYMISRALGPEFGGSIGVIFYCANVFAAVLYLSGFAESVSSTFKLMIYNDYLTQLIIASILCFLLTLICLVGASLYAKTTFITFIFVMISVAFTFLSFFVARDGRPKAYTGFSLDTFVRNLGPGYTYDADSGKTMNFRLVFAIFFPACTGIMAGVNMSGDLKNPAKSIPWGTLLAFGTTVSVYVLLMILMAFTTRRDGATGLRDNKPIIQSVAVTVLGYWIIAAATWVVTLAAALASLIGASRVLQALARDNIIPFIGILGKGSGKGDEPRIGVVFTWLIAQACLFIGNVNLVAPIDSMFFLMSYAIVNLACFIHVISGAPNFRPIWPWFNKWTAGIGCVGSTALMFIAQPLWASVSFIAMAVLFIFIHYTGSSTDWGDISQALIYHQVRKFLLRLDVRKDHIKYWRPQLLLIHTGRVSASTVPLLRFGNNLKKGGLYVIGIPVIGTVEAVSHIVDKHRSALNRLVTSMHLKGFGEVLIASDYRQGVSNLIASSGLGFMKPNTVAMELYNPVRGTSDTTKIPADVAHYTSRGSILLDVTEPVEDMLAHHPPMQDIVQWAQILRDVQSAGKNIALFRNFETHDEKAILAHTAPLVPLPRTNPAWPQHKMTVDAWVFPYAVNPFRDIMAEEGMLVPSQELCLLMAMMVKKSKFYDTQTTLRVCSVVDTHEEAEELHKELSAVLLELRIKATVVIRVREDTELLPSTVRLFTDDSADYSDILGPRDETLLSLNSIMRQCSGETALSFITIPVLPEAGAEKPWLEVVEALTRNLPPTVMVNSKNSIIATHL</sequence>
<evidence type="ECO:0000256" key="5">
    <source>
        <dbReference type="ARBA" id="ARBA00022989"/>
    </source>
</evidence>
<dbReference type="InterPro" id="IPR004841">
    <property type="entry name" value="AA-permease/SLC12A_dom"/>
</dbReference>
<keyword evidence="10" id="KW-1185">Reference proteome</keyword>
<evidence type="ECO:0000256" key="2">
    <source>
        <dbReference type="ARBA" id="ARBA00010593"/>
    </source>
</evidence>
<dbReference type="FunFam" id="1.20.1740.10:FF:000013">
    <property type="entry name" value="Solute carrier family 12 member"/>
    <property type="match status" value="1"/>
</dbReference>
<evidence type="ECO:0000313" key="10">
    <source>
        <dbReference type="Proteomes" id="UP000717585"/>
    </source>
</evidence>
<dbReference type="GO" id="GO:0016020">
    <property type="term" value="C:membrane"/>
    <property type="evidence" value="ECO:0007669"/>
    <property type="project" value="UniProtKB-SubCell"/>
</dbReference>
<feature type="transmembrane region" description="Helical" evidence="7">
    <location>
        <begin position="96"/>
        <end position="118"/>
    </location>
</feature>
<evidence type="ECO:0000256" key="3">
    <source>
        <dbReference type="ARBA" id="ARBA00022448"/>
    </source>
</evidence>
<feature type="transmembrane region" description="Helical" evidence="7">
    <location>
        <begin position="223"/>
        <end position="242"/>
    </location>
</feature>
<feature type="transmembrane region" description="Helical" evidence="7">
    <location>
        <begin position="54"/>
        <end position="76"/>
    </location>
</feature>
<feature type="domain" description="Amino acid permease/ SLC12A" evidence="8">
    <location>
        <begin position="23"/>
        <end position="495"/>
    </location>
</feature>
<gene>
    <name evidence="9" type="ORF">J8273_8689</name>
</gene>
<dbReference type="PANTHER" id="PTHR11827:SF72">
    <property type="entry name" value="GH08340P"/>
    <property type="match status" value="1"/>
</dbReference>
<dbReference type="PANTHER" id="PTHR11827">
    <property type="entry name" value="SOLUTE CARRIER FAMILY 12, CATION COTRANSPORTERS"/>
    <property type="match status" value="1"/>
</dbReference>
<reference evidence="9" key="1">
    <citation type="submission" date="2021-05" db="EMBL/GenBank/DDBJ databases">
        <title>A free-living protist that lacks canonical eukaryotic 1 DNA replication and segregation systems.</title>
        <authorList>
            <person name="Salas-Leiva D.E."/>
            <person name="Tromer E.C."/>
            <person name="Curtis B.A."/>
            <person name="Jerlstrom-Hultqvist J."/>
            <person name="Kolisko M."/>
            <person name="Yi Z."/>
            <person name="Salas-Leiva J.S."/>
            <person name="Gallot-Lavallee L."/>
            <person name="Kops G.J.P.L."/>
            <person name="Archibald J.M."/>
            <person name="Simpson A.G.B."/>
            <person name="Roger A.J."/>
        </authorList>
    </citation>
    <scope>NUCLEOTIDE SEQUENCE</scope>
    <source>
        <strain evidence="9">BICM</strain>
    </source>
</reference>
<name>A0A8J6APU4_9EUKA</name>
<comment type="caution">
    <text evidence="9">The sequence shown here is derived from an EMBL/GenBank/DDBJ whole genome shotgun (WGS) entry which is preliminary data.</text>
</comment>